<organism evidence="2 3">
    <name type="scientific">Cocleimonas flava</name>
    <dbReference type="NCBI Taxonomy" id="634765"/>
    <lineage>
        <taxon>Bacteria</taxon>
        <taxon>Pseudomonadati</taxon>
        <taxon>Pseudomonadota</taxon>
        <taxon>Gammaproteobacteria</taxon>
        <taxon>Thiotrichales</taxon>
        <taxon>Thiotrichaceae</taxon>
        <taxon>Cocleimonas</taxon>
    </lineage>
</organism>
<dbReference type="AlphaFoldDB" id="A0A4R1F138"/>
<dbReference type="RefSeq" id="WP_207907004.1">
    <property type="nucleotide sequence ID" value="NZ_BAAAFU010000004.1"/>
</dbReference>
<sequence>MSEEVEHFTKEKRVLVAMRKTLSSIVKDVTPSSSAIKSPLTEATIEDIKMCFGLIAAREQEIAKEAGIELNEKPHFTDEAVTSNVVSLDSLKITTTKVQSSSAQPSKEQSAKAKPAKTRKKINRYEIDPSEEGFE</sequence>
<evidence type="ECO:0000313" key="2">
    <source>
        <dbReference type="EMBL" id="TCJ86990.1"/>
    </source>
</evidence>
<evidence type="ECO:0000256" key="1">
    <source>
        <dbReference type="SAM" id="MobiDB-lite"/>
    </source>
</evidence>
<gene>
    <name evidence="2" type="ORF">EV695_1491</name>
</gene>
<keyword evidence="3" id="KW-1185">Reference proteome</keyword>
<protein>
    <submittedName>
        <fullName evidence="2">Uncharacterized protein</fullName>
    </submittedName>
</protein>
<reference evidence="2 3" key="1">
    <citation type="submission" date="2019-03" db="EMBL/GenBank/DDBJ databases">
        <title>Genomic Encyclopedia of Type Strains, Phase IV (KMG-IV): sequencing the most valuable type-strain genomes for metagenomic binning, comparative biology and taxonomic classification.</title>
        <authorList>
            <person name="Goeker M."/>
        </authorList>
    </citation>
    <scope>NUCLEOTIDE SEQUENCE [LARGE SCALE GENOMIC DNA]</scope>
    <source>
        <strain evidence="2 3">DSM 24830</strain>
    </source>
</reference>
<name>A0A4R1F138_9GAMM</name>
<proteinExistence type="predicted"/>
<feature type="compositionally biased region" description="Polar residues" evidence="1">
    <location>
        <begin position="96"/>
        <end position="108"/>
    </location>
</feature>
<dbReference type="Proteomes" id="UP000294887">
    <property type="component" value="Unassembled WGS sequence"/>
</dbReference>
<accession>A0A4R1F138</accession>
<dbReference type="EMBL" id="SMFQ01000003">
    <property type="protein sequence ID" value="TCJ86990.1"/>
    <property type="molecule type" value="Genomic_DNA"/>
</dbReference>
<comment type="caution">
    <text evidence="2">The sequence shown here is derived from an EMBL/GenBank/DDBJ whole genome shotgun (WGS) entry which is preliminary data.</text>
</comment>
<feature type="region of interest" description="Disordered" evidence="1">
    <location>
        <begin position="96"/>
        <end position="135"/>
    </location>
</feature>
<evidence type="ECO:0000313" key="3">
    <source>
        <dbReference type="Proteomes" id="UP000294887"/>
    </source>
</evidence>